<feature type="non-terminal residue" evidence="1">
    <location>
        <position position="364"/>
    </location>
</feature>
<accession>A0ABN9Y8I5</accession>
<name>A0ABN9Y8I5_9DINO</name>
<dbReference type="EMBL" id="CAUYUJ010022059">
    <property type="protein sequence ID" value="CAK0908674.1"/>
    <property type="molecule type" value="Genomic_DNA"/>
</dbReference>
<evidence type="ECO:0000313" key="2">
    <source>
        <dbReference type="Proteomes" id="UP001189429"/>
    </source>
</evidence>
<reference evidence="1" key="1">
    <citation type="submission" date="2023-10" db="EMBL/GenBank/DDBJ databases">
        <authorList>
            <person name="Chen Y."/>
            <person name="Shah S."/>
            <person name="Dougan E. K."/>
            <person name="Thang M."/>
            <person name="Chan C."/>
        </authorList>
    </citation>
    <scope>NUCLEOTIDE SEQUENCE [LARGE SCALE GENOMIC DNA]</scope>
</reference>
<organism evidence="1 2">
    <name type="scientific">Prorocentrum cordatum</name>
    <dbReference type="NCBI Taxonomy" id="2364126"/>
    <lineage>
        <taxon>Eukaryota</taxon>
        <taxon>Sar</taxon>
        <taxon>Alveolata</taxon>
        <taxon>Dinophyceae</taxon>
        <taxon>Prorocentrales</taxon>
        <taxon>Prorocentraceae</taxon>
        <taxon>Prorocentrum</taxon>
    </lineage>
</organism>
<sequence length="364" mass="40573">MAWLQRHDKESGDLHGFLPIAEGAPVALADHIAQGDDKNLLRGRAGRVHSWICDGVGEDNQVTRGGEAILKKTPKVMFALFDAGEGGNGGRKPRAWTIEGLSTPGLRPVTPQKKEWFVDKGRPRPRFKVRRRQPPLAPAFGATAHAAQGQTFEQGVTVDLSIGGGASPLSSYAALARVRRRGGTLIFRAFDRSPRAQGERKGPALFVQSLRGDALGWDAIEKDFMPSRRRALCASAKHKNLHGLRQWNRDDGLRARSLRLEDKKSVGAPWHCMERGLRTGPDASHASQHHSSKLTSRRCVDCPKRQKCYICHVRKYEQAFAEHQWGKAGNARCKGGMRVEREELKKHMQCFLCGEEKLTREFLK</sequence>
<comment type="caution">
    <text evidence="1">The sequence shown here is derived from an EMBL/GenBank/DDBJ whole genome shotgun (WGS) entry which is preliminary data.</text>
</comment>
<gene>
    <name evidence="1" type="ORF">PCOR1329_LOCUS83285</name>
</gene>
<protein>
    <submittedName>
        <fullName evidence="1">Uncharacterized protein</fullName>
    </submittedName>
</protein>
<evidence type="ECO:0000313" key="1">
    <source>
        <dbReference type="EMBL" id="CAK0908674.1"/>
    </source>
</evidence>
<dbReference type="Proteomes" id="UP001189429">
    <property type="component" value="Unassembled WGS sequence"/>
</dbReference>
<proteinExistence type="predicted"/>
<keyword evidence="2" id="KW-1185">Reference proteome</keyword>